<dbReference type="STRING" id="1121881.SAMN02745225_01877"/>
<sequence length="146" mass="16591">MIGIWINDAVLAYGAPLVEDPSRYGYVNALGLDETLFYRKGPYHNQNWCTTILDTEDATLLDVVPDKDTKKPKNWIASQPKDWRDRVKWGTCDLAGSYRAVFRETLPNAILVADPFHLVKVRHEAPWIPAVMKGHRLWGVAASQRS</sequence>
<dbReference type="Proteomes" id="UP000184295">
    <property type="component" value="Unassembled WGS sequence"/>
</dbReference>
<feature type="domain" description="Transposase IS204/IS1001/IS1096/IS1165 DDE" evidence="1">
    <location>
        <begin position="30"/>
        <end position="125"/>
    </location>
</feature>
<evidence type="ECO:0000313" key="3">
    <source>
        <dbReference type="Proteomes" id="UP000184295"/>
    </source>
</evidence>
<dbReference type="Pfam" id="PF01610">
    <property type="entry name" value="DDE_Tnp_ISL3"/>
    <property type="match status" value="1"/>
</dbReference>
<dbReference type="PANTHER" id="PTHR33498:SF1">
    <property type="entry name" value="TRANSPOSASE FOR INSERTION SEQUENCE ELEMENT IS1557"/>
    <property type="match status" value="1"/>
</dbReference>
<dbReference type="EMBL" id="FQUL01000032">
    <property type="protein sequence ID" value="SHE87779.1"/>
    <property type="molecule type" value="Genomic_DNA"/>
</dbReference>
<proteinExistence type="predicted"/>
<organism evidence="2 3">
    <name type="scientific">Ferrithrix thermotolerans DSM 19514</name>
    <dbReference type="NCBI Taxonomy" id="1121881"/>
    <lineage>
        <taxon>Bacteria</taxon>
        <taxon>Bacillati</taxon>
        <taxon>Actinomycetota</taxon>
        <taxon>Acidimicrobiia</taxon>
        <taxon>Acidimicrobiales</taxon>
        <taxon>Acidimicrobiaceae</taxon>
        <taxon>Ferrithrix</taxon>
    </lineage>
</organism>
<gene>
    <name evidence="2" type="ORF">SAMN02745225_01877</name>
</gene>
<protein>
    <submittedName>
        <fullName evidence="2">Transposase</fullName>
    </submittedName>
</protein>
<dbReference type="PANTHER" id="PTHR33498">
    <property type="entry name" value="TRANSPOSASE FOR INSERTION SEQUENCE ELEMENT IS1557"/>
    <property type="match status" value="1"/>
</dbReference>
<keyword evidence="3" id="KW-1185">Reference proteome</keyword>
<dbReference type="RefSeq" id="WP_072791706.1">
    <property type="nucleotide sequence ID" value="NZ_FQUL01000032.1"/>
</dbReference>
<dbReference type="InterPro" id="IPR002560">
    <property type="entry name" value="Transposase_DDE"/>
</dbReference>
<reference evidence="3" key="1">
    <citation type="submission" date="2016-11" db="EMBL/GenBank/DDBJ databases">
        <authorList>
            <person name="Varghese N."/>
            <person name="Submissions S."/>
        </authorList>
    </citation>
    <scope>NUCLEOTIDE SEQUENCE [LARGE SCALE GENOMIC DNA]</scope>
    <source>
        <strain evidence="3">DSM 19514</strain>
    </source>
</reference>
<dbReference type="InterPro" id="IPR047951">
    <property type="entry name" value="Transpos_ISL3"/>
</dbReference>
<accession>A0A1M4X2R0</accession>
<name>A0A1M4X2R0_9ACTN</name>
<evidence type="ECO:0000259" key="1">
    <source>
        <dbReference type="Pfam" id="PF01610"/>
    </source>
</evidence>
<dbReference type="AlphaFoldDB" id="A0A1M4X2R0"/>
<evidence type="ECO:0000313" key="2">
    <source>
        <dbReference type="EMBL" id="SHE87779.1"/>
    </source>
</evidence>